<dbReference type="EMBL" id="JAFREM010000018">
    <property type="protein sequence ID" value="MBO1307002.1"/>
    <property type="molecule type" value="Genomic_DNA"/>
</dbReference>
<dbReference type="SMART" id="SM00710">
    <property type="entry name" value="PbH1"/>
    <property type="match status" value="10"/>
</dbReference>
<organism evidence="3 4">
    <name type="scientific">Candidatus Enterococcus moelleringii</name>
    <dbReference type="NCBI Taxonomy" id="2815325"/>
    <lineage>
        <taxon>Bacteria</taxon>
        <taxon>Bacillati</taxon>
        <taxon>Bacillota</taxon>
        <taxon>Bacilli</taxon>
        <taxon>Lactobacillales</taxon>
        <taxon>Enterococcaceae</taxon>
        <taxon>Enterococcus</taxon>
    </lineage>
</organism>
<feature type="signal peptide" evidence="2">
    <location>
        <begin position="1"/>
        <end position="29"/>
    </location>
</feature>
<feature type="chain" id="PRO_5045879781" evidence="2">
    <location>
        <begin position="30"/>
        <end position="1278"/>
    </location>
</feature>
<keyword evidence="2" id="KW-0732">Signal</keyword>
<name>A0ABS3LBJ2_9ENTE</name>
<feature type="region of interest" description="Disordered" evidence="1">
    <location>
        <begin position="52"/>
        <end position="113"/>
    </location>
</feature>
<comment type="caution">
    <text evidence="3">The sequence shown here is derived from an EMBL/GenBank/DDBJ whole genome shotgun (WGS) entry which is preliminary data.</text>
</comment>
<feature type="region of interest" description="Disordered" evidence="1">
    <location>
        <begin position="387"/>
        <end position="406"/>
    </location>
</feature>
<reference evidence="3 4" key="1">
    <citation type="submission" date="2021-03" db="EMBL/GenBank/DDBJ databases">
        <title>Enterococcal diversity collection.</title>
        <authorList>
            <person name="Gilmore M.S."/>
            <person name="Schwartzman J."/>
            <person name="Van Tyne D."/>
            <person name="Martin M."/>
            <person name="Earl A.M."/>
            <person name="Manson A.L."/>
            <person name="Straub T."/>
            <person name="Salamzade R."/>
            <person name="Saavedra J."/>
            <person name="Lebreton F."/>
            <person name="Prichula J."/>
            <person name="Schaufler K."/>
            <person name="Gaca A."/>
            <person name="Sgardioli B."/>
            <person name="Wagenaar J."/>
            <person name="Strong T."/>
        </authorList>
    </citation>
    <scope>NUCLEOTIDE SEQUENCE [LARGE SCALE GENOMIC DNA]</scope>
    <source>
        <strain evidence="3 4">669A</strain>
    </source>
</reference>
<feature type="compositionally biased region" description="Gly residues" evidence="1">
    <location>
        <begin position="389"/>
        <end position="399"/>
    </location>
</feature>
<evidence type="ECO:0000256" key="1">
    <source>
        <dbReference type="SAM" id="MobiDB-lite"/>
    </source>
</evidence>
<dbReference type="RefSeq" id="WP_207673917.1">
    <property type="nucleotide sequence ID" value="NZ_JAFREM010000018.1"/>
</dbReference>
<evidence type="ECO:0000313" key="4">
    <source>
        <dbReference type="Proteomes" id="UP000664601"/>
    </source>
</evidence>
<accession>A0ABS3LBJ2</accession>
<keyword evidence="4" id="KW-1185">Reference proteome</keyword>
<dbReference type="Proteomes" id="UP000664601">
    <property type="component" value="Unassembled WGS sequence"/>
</dbReference>
<feature type="compositionally biased region" description="Acidic residues" evidence="1">
    <location>
        <begin position="85"/>
        <end position="112"/>
    </location>
</feature>
<sequence length="1278" mass="126629">MKRKMKHFNALTIWVMVTALIVTSGATLAIAETTDAPVVDTEVSEELLRKSPEQVLESTTQEQITIPDEPVEEIEDPQSSAPMEVVEETVESVEPEETEITTESSEEDDEADMVPRMQQADSVGPMAAITDSDFLVENTYPGGDLSDVAFNDTTRVLTLGGAGKTYRVSMAASKTITTDQIVVTGANSTVQLNSVKIECTSNVPISVNGDISATIDLVGTNELISKGKGNMGCPALEHNAGATSSLTITSREIGEGYAGSLNAEIAEATGGSPDRSAAIGGRDGSPGRVIIEGGTVTATSTYGGAGIGGGAWGTGTVTINSGEVTATSARVGAGIGGGWGGSGIVTINSGEVTATSTGDGAGIGGGLSGSGEITINSGKVTATSTLSGAGIGSGTGGSGTVTINSGEVTATSNSGASIGGGSRGTGTVIINSGEVTATSTRGGAGIGGGTSGSGEVTINSGKVTATNIGSEGAGIGGGMGSSGTVTITGGVVTATGSSYLYEGHTLLGGAGIGGGSGSSGNVTITGGTVTANGDAGSAIGEGSQPRGLGSTTITGGSVKAKDTDGKESFSPAPTDDQSNSVALYVADGTRFVPANGVKVDGADFKISAYHEGDSNFYLYMTKETHEITQLEANPYEVDWMDAENRFLRAFGDFLVDKTTGVQYGGNVLSLNGQNESYKVYMRNEVTTTTTDQIVVTGANSIVQLNDVKIESTSNAPISVNGDISATIDLVGENELISKSEGDMGRPALEHNAGATSSLTITSSEIGEGYAGSLNAETAGTAASYSAAIGGRDGNPGRVIIEGGTVTAKASTGAGIGSGRSGLGEVTISGGTVTATSTNSGAGIGGGFIGSGTVTINSGEVTATAVGGAGIGSGSGIGNYSVSGTVTINSGKVTATSNNDGAGIGGGASGSGTVTINAGEVIATSNGNGAGIGGGNSGSGEVTINSGKVTATNTLRGAGIGGGNSGPGEVTITGGEVTATGGLFRDFGIIYGGAGIGGGHARSGNVTITGGTVTANGEAGSAIGGGTRPTGPGSIKITGGSVKAKQSTDTGELSGTAAMSPAPTKDGTALVEEYVALAKNYNPDNGDKVFVGGNNNFKVPAKHDGDDNLYLYLTYQDAGSKADKHVVKVGDIGPNYIEWKEELPGAELPSRFVPGTTYTLTIPTDSGNAIQLKDTEAVSKDVTLTHHFANVPAYDKTVSVDLTSTGIVEGKLELKEATDNSLKVYSAVEFTSFNAGPLDNEVAKPVKLGVPETVGSSPIRAGSYKGTLNFKAESITATP</sequence>
<feature type="region of interest" description="Disordered" evidence="1">
    <location>
        <begin position="1018"/>
        <end position="1063"/>
    </location>
</feature>
<evidence type="ECO:0000256" key="2">
    <source>
        <dbReference type="SAM" id="SignalP"/>
    </source>
</evidence>
<proteinExistence type="predicted"/>
<dbReference type="InterPro" id="IPR006626">
    <property type="entry name" value="PbH1"/>
</dbReference>
<protein>
    <submittedName>
        <fullName evidence="3">Uncharacterized protein</fullName>
    </submittedName>
</protein>
<dbReference type="Pfam" id="PF18889">
    <property type="entry name" value="Beta_helix_3"/>
    <property type="match status" value="17"/>
</dbReference>
<feature type="compositionally biased region" description="Gly residues" evidence="1">
    <location>
        <begin position="442"/>
        <end position="452"/>
    </location>
</feature>
<feature type="region of interest" description="Disordered" evidence="1">
    <location>
        <begin position="535"/>
        <end position="577"/>
    </location>
</feature>
<evidence type="ECO:0000313" key="3">
    <source>
        <dbReference type="EMBL" id="MBO1307002.1"/>
    </source>
</evidence>
<gene>
    <name evidence="3" type="ORF">JZO70_12570</name>
</gene>
<feature type="compositionally biased region" description="Polar residues" evidence="1">
    <location>
        <begin position="1043"/>
        <end position="1052"/>
    </location>
</feature>
<feature type="region of interest" description="Disordered" evidence="1">
    <location>
        <begin position="439"/>
        <end position="458"/>
    </location>
</feature>